<dbReference type="Pfam" id="PF01973">
    <property type="entry name" value="MptE-like"/>
    <property type="match status" value="1"/>
</dbReference>
<name>A0ABS8U3U0_9SPHI</name>
<comment type="caution">
    <text evidence="2">The sequence shown here is derived from an EMBL/GenBank/DDBJ whole genome shotgun (WGS) entry which is preliminary data.</text>
</comment>
<dbReference type="Proteomes" id="UP001199919">
    <property type="component" value="Unassembled WGS sequence"/>
</dbReference>
<dbReference type="EMBL" id="JAJPWV010000002">
    <property type="protein sequence ID" value="MCD8740534.1"/>
    <property type="molecule type" value="Genomic_DNA"/>
</dbReference>
<dbReference type="RefSeq" id="WP_232176929.1">
    <property type="nucleotide sequence ID" value="NZ_JAJPWV010000002.1"/>
</dbReference>
<evidence type="ECO:0000313" key="3">
    <source>
        <dbReference type="Proteomes" id="UP001199919"/>
    </source>
</evidence>
<reference evidence="2 3" key="1">
    <citation type="submission" date="2021-12" db="EMBL/GenBank/DDBJ databases">
        <title>Mucilaginibacter roseus genome.</title>
        <authorList>
            <person name="Ferreira J.R."/>
            <person name="Newman J.D."/>
        </authorList>
    </citation>
    <scope>NUCLEOTIDE SEQUENCE [LARGE SCALE GENOMIC DNA]</scope>
    <source>
        <strain evidence="2 3">LMG 28454</strain>
    </source>
</reference>
<evidence type="ECO:0000259" key="1">
    <source>
        <dbReference type="Pfam" id="PF01973"/>
    </source>
</evidence>
<sequence>MSRWKYIKTVKLSDLSLQRIKKVIMNRLKYIPHSLAWKLNTAPAKQSKLNLDKYRDLHKGKRCFIVANGPSLKVTDLTRLDGEFTFGMNRIYLSGFEPTYLVVTDIETMLKQFTDEFRERKGPKFYNWRTRNWFKNVPDLTFINLDYNARFSTNLNESGWGGHSVTFLCLQLAYHMGFSEVILIGKDHSYKGQGVPGQFVAATDKEENHFIKDYIPKGKGWKIPDYKGEELAYELAREAFEKDGRKVYDATIGGMLDIFEKKDYNSLFTKEQPA</sequence>
<proteinExistence type="predicted"/>
<accession>A0ABS8U3U0</accession>
<feature type="domain" description="6-hydroxymethylpterin diphosphokinase MptE-like" evidence="1">
    <location>
        <begin position="53"/>
        <end position="191"/>
    </location>
</feature>
<protein>
    <recommendedName>
        <fullName evidence="1">6-hydroxymethylpterin diphosphokinase MptE-like domain-containing protein</fullName>
    </recommendedName>
</protein>
<evidence type="ECO:0000313" key="2">
    <source>
        <dbReference type="EMBL" id="MCD8740534.1"/>
    </source>
</evidence>
<organism evidence="2 3">
    <name type="scientific">Mucilaginibacter roseus</name>
    <dbReference type="NCBI Taxonomy" id="1528868"/>
    <lineage>
        <taxon>Bacteria</taxon>
        <taxon>Pseudomonadati</taxon>
        <taxon>Bacteroidota</taxon>
        <taxon>Sphingobacteriia</taxon>
        <taxon>Sphingobacteriales</taxon>
        <taxon>Sphingobacteriaceae</taxon>
        <taxon>Mucilaginibacter</taxon>
    </lineage>
</organism>
<dbReference type="InterPro" id="IPR002826">
    <property type="entry name" value="MptE-like"/>
</dbReference>
<keyword evidence="3" id="KW-1185">Reference proteome</keyword>
<dbReference type="Gene3D" id="3.90.1480.10">
    <property type="entry name" value="Alpha-2,3-sialyltransferase"/>
    <property type="match status" value="1"/>
</dbReference>
<gene>
    <name evidence="2" type="ORF">LT679_07965</name>
</gene>